<dbReference type="PROSITE" id="PS51318">
    <property type="entry name" value="TAT"/>
    <property type="match status" value="1"/>
</dbReference>
<dbReference type="Pfam" id="PF00266">
    <property type="entry name" value="Aminotran_5"/>
    <property type="match status" value="1"/>
</dbReference>
<dbReference type="RefSeq" id="WP_114210399.1">
    <property type="nucleotide sequence ID" value="NZ_CP030840.1"/>
</dbReference>
<evidence type="ECO:0000313" key="3">
    <source>
        <dbReference type="EMBL" id="AXC15791.1"/>
    </source>
</evidence>
<evidence type="ECO:0000259" key="2">
    <source>
        <dbReference type="Pfam" id="PF00266"/>
    </source>
</evidence>
<dbReference type="KEGG" id="abas:ACPOL_6573"/>
<dbReference type="Gene3D" id="3.40.640.10">
    <property type="entry name" value="Type I PLP-dependent aspartate aminotransferase-like (Major domain)"/>
    <property type="match status" value="1"/>
</dbReference>
<feature type="domain" description="Aminotransferase class V" evidence="2">
    <location>
        <begin position="107"/>
        <end position="406"/>
    </location>
</feature>
<gene>
    <name evidence="3" type="ORF">ACPOL_6573</name>
</gene>
<dbReference type="PANTHER" id="PTHR43092">
    <property type="entry name" value="L-CYSTEINE DESULFHYDRASE"/>
    <property type="match status" value="1"/>
</dbReference>
<accession>A0A2Z5G9H1</accession>
<dbReference type="InterPro" id="IPR006311">
    <property type="entry name" value="TAT_signal"/>
</dbReference>
<proteinExistence type="predicted"/>
<evidence type="ECO:0000256" key="1">
    <source>
        <dbReference type="ARBA" id="ARBA00022898"/>
    </source>
</evidence>
<protein>
    <submittedName>
        <fullName evidence="3">Cysteine desulfurase</fullName>
    </submittedName>
</protein>
<reference evidence="3 4" key="1">
    <citation type="journal article" date="2018" name="Front. Microbiol.">
        <title>Hydrolytic Capabilities as a Key to Environmental Success: Chitinolytic and Cellulolytic Acidobacteria From Acidic Sub-arctic Soils and Boreal Peatlands.</title>
        <authorList>
            <person name="Belova S.E."/>
            <person name="Ravin N.V."/>
            <person name="Pankratov T.A."/>
            <person name="Rakitin A.L."/>
            <person name="Ivanova A.A."/>
            <person name="Beletsky A.V."/>
            <person name="Mardanov A.V."/>
            <person name="Sinninghe Damste J.S."/>
            <person name="Dedysh S.N."/>
        </authorList>
    </citation>
    <scope>NUCLEOTIDE SEQUENCE [LARGE SCALE GENOMIC DNA]</scope>
    <source>
        <strain evidence="3 4">SBC82</strain>
    </source>
</reference>
<keyword evidence="1" id="KW-0663">Pyridoxal phosphate</keyword>
<dbReference type="InterPro" id="IPR015422">
    <property type="entry name" value="PyrdxlP-dep_Trfase_small"/>
</dbReference>
<organism evidence="3 4">
    <name type="scientific">Acidisarcina polymorpha</name>
    <dbReference type="NCBI Taxonomy" id="2211140"/>
    <lineage>
        <taxon>Bacteria</taxon>
        <taxon>Pseudomonadati</taxon>
        <taxon>Acidobacteriota</taxon>
        <taxon>Terriglobia</taxon>
        <taxon>Terriglobales</taxon>
        <taxon>Acidobacteriaceae</taxon>
        <taxon>Acidisarcina</taxon>
    </lineage>
</organism>
<name>A0A2Z5G9H1_9BACT</name>
<dbReference type="SUPFAM" id="SSF53383">
    <property type="entry name" value="PLP-dependent transferases"/>
    <property type="match status" value="1"/>
</dbReference>
<dbReference type="InterPro" id="IPR000192">
    <property type="entry name" value="Aminotrans_V_dom"/>
</dbReference>
<dbReference type="InterPro" id="IPR015421">
    <property type="entry name" value="PyrdxlP-dep_Trfase_major"/>
</dbReference>
<dbReference type="OrthoDB" id="9804366at2"/>
<dbReference type="EMBL" id="CP030840">
    <property type="protein sequence ID" value="AXC15791.1"/>
    <property type="molecule type" value="Genomic_DNA"/>
</dbReference>
<keyword evidence="4" id="KW-1185">Reference proteome</keyword>
<dbReference type="Proteomes" id="UP000253606">
    <property type="component" value="Chromosome"/>
</dbReference>
<evidence type="ECO:0000313" key="4">
    <source>
        <dbReference type="Proteomes" id="UP000253606"/>
    </source>
</evidence>
<dbReference type="AlphaFoldDB" id="A0A2Z5G9H1"/>
<dbReference type="InterPro" id="IPR015424">
    <property type="entry name" value="PyrdxlP-dep_Trfase"/>
</dbReference>
<dbReference type="Gene3D" id="3.90.1150.10">
    <property type="entry name" value="Aspartate Aminotransferase, domain 1"/>
    <property type="match status" value="1"/>
</dbReference>
<sequence length="432" mass="48697">MKISDRRSFLKMSVMAGALPIDGLFQQAHAKELQTATHAVSHLDSREVAQHEEYWGVIQRGFSVSPLILNLHNGISPSPIVVQEAVARYNQLTNEGPNYFMWEILDQGREPLRAKLAHLAGTSPEEIAINRNTTDGLHAIIFGLPLKAGDEVVGCSYDYWHVMQAYRQRQEREGIVYKQVSFDFPVEDIDAIVKTYQKAMTPKTKLVHITHVMNSMGQIMPVRQIADMAHAHGAEVVVDGAQSFGLLDFKITDLHCEYFATSLHKFLCAPVGTGMLWVSRDKIEQVWPLLGADKPHSPDIRKFEVLGTRSFALEQGVGHAIKFHESIGGRRKQERLFYLKTYWSNRVRDIKGVKLHTSNKPEFSCANGSISMEQYTPVDLADALFQRYKIHSKVEIHDGLQCVRITPNVYTTIADLDRFVKAVGELASTRNS</sequence>
<dbReference type="PANTHER" id="PTHR43092:SF6">
    <property type="entry name" value="BLR1280 PROTEIN"/>
    <property type="match status" value="1"/>
</dbReference>